<feature type="transmembrane region" description="Helical" evidence="7">
    <location>
        <begin position="630"/>
        <end position="651"/>
    </location>
</feature>
<dbReference type="InterPro" id="IPR057244">
    <property type="entry name" value="GAIN_B"/>
</dbReference>
<protein>
    <submittedName>
        <fullName evidence="10">Uncharacterized protein</fullName>
    </submittedName>
</protein>
<evidence type="ECO:0000313" key="10">
    <source>
        <dbReference type="EnsemblMetazoa" id="CLYHEMP009685.1"/>
    </source>
</evidence>
<dbReference type="PROSITE" id="PS50261">
    <property type="entry name" value="G_PROTEIN_RECEP_F2_4"/>
    <property type="match status" value="1"/>
</dbReference>
<dbReference type="GO" id="GO:0004930">
    <property type="term" value="F:G protein-coupled receptor activity"/>
    <property type="evidence" value="ECO:0007669"/>
    <property type="project" value="InterPro"/>
</dbReference>
<keyword evidence="2 7" id="KW-0812">Transmembrane</keyword>
<dbReference type="GO" id="GO:0016020">
    <property type="term" value="C:membrane"/>
    <property type="evidence" value="ECO:0007669"/>
    <property type="project" value="UniProtKB-SubCell"/>
</dbReference>
<proteinExistence type="predicted"/>
<dbReference type="Gene3D" id="2.60.220.50">
    <property type="match status" value="1"/>
</dbReference>
<feature type="domain" description="GAIN-B" evidence="8">
    <location>
        <begin position="273"/>
        <end position="431"/>
    </location>
</feature>
<dbReference type="SMART" id="SM00303">
    <property type="entry name" value="GPS"/>
    <property type="match status" value="1"/>
</dbReference>
<dbReference type="Gene3D" id="1.20.1070.10">
    <property type="entry name" value="Rhodopsin 7-helix transmembrane proteins"/>
    <property type="match status" value="1"/>
</dbReference>
<dbReference type="OrthoDB" id="5962698at2759"/>
<evidence type="ECO:0000256" key="5">
    <source>
        <dbReference type="ARBA" id="ARBA00023157"/>
    </source>
</evidence>
<evidence type="ECO:0000256" key="2">
    <source>
        <dbReference type="ARBA" id="ARBA00022692"/>
    </source>
</evidence>
<dbReference type="AlphaFoldDB" id="A0A7M5VDY9"/>
<feature type="region of interest" description="Disordered" evidence="6">
    <location>
        <begin position="268"/>
        <end position="287"/>
    </location>
</feature>
<evidence type="ECO:0000256" key="7">
    <source>
        <dbReference type="SAM" id="Phobius"/>
    </source>
</evidence>
<dbReference type="Pfam" id="PF01825">
    <property type="entry name" value="GPS"/>
    <property type="match status" value="1"/>
</dbReference>
<dbReference type="EnsemblMetazoa" id="CLYHEMT009685.1">
    <property type="protein sequence ID" value="CLYHEMP009685.1"/>
    <property type="gene ID" value="CLYHEMG009685"/>
</dbReference>
<keyword evidence="4 7" id="KW-0472">Membrane</keyword>
<dbReference type="SUPFAM" id="SSF81321">
    <property type="entry name" value="Family A G protein-coupled receptor-like"/>
    <property type="match status" value="1"/>
</dbReference>
<dbReference type="InterPro" id="IPR053066">
    <property type="entry name" value="ADGR_G7"/>
</dbReference>
<evidence type="ECO:0000256" key="6">
    <source>
        <dbReference type="SAM" id="MobiDB-lite"/>
    </source>
</evidence>
<evidence type="ECO:0000313" key="11">
    <source>
        <dbReference type="Proteomes" id="UP000594262"/>
    </source>
</evidence>
<dbReference type="PANTHER" id="PTHR47767">
    <property type="entry name" value="ADHESION G PROTEIN-COUPLED RECEPTOR G7"/>
    <property type="match status" value="1"/>
</dbReference>
<organism evidence="10 11">
    <name type="scientific">Clytia hemisphaerica</name>
    <dbReference type="NCBI Taxonomy" id="252671"/>
    <lineage>
        <taxon>Eukaryota</taxon>
        <taxon>Metazoa</taxon>
        <taxon>Cnidaria</taxon>
        <taxon>Hydrozoa</taxon>
        <taxon>Hydroidolina</taxon>
        <taxon>Leptothecata</taxon>
        <taxon>Obeliida</taxon>
        <taxon>Clytiidae</taxon>
        <taxon>Clytia</taxon>
    </lineage>
</organism>
<dbReference type="Pfam" id="PF00002">
    <property type="entry name" value="7tm_2"/>
    <property type="match status" value="1"/>
</dbReference>
<dbReference type="PRINTS" id="PR00249">
    <property type="entry name" value="GPCRSECRETIN"/>
</dbReference>
<feature type="transmembrane region" description="Helical" evidence="7">
    <location>
        <begin position="657"/>
        <end position="679"/>
    </location>
</feature>
<sequence>MDFRMLQENATVEKYQAVKDRYQQILSSIDTISKYTLKERSTENFGYCPGVTEGKESFKGRYIFPNLIVGSQIMFRCAYGKSSFSRSCYLGANGPVWSPLDLKKCDAKSATTQSLLELNQTLAKCGVGKDCRLTAFNTSEQLDRDIASANNLTTEEDINLVTEILGNIVNQANQQNQTNEDMKKIMNNTVSVVEKILEASDNIKITDQETSRQNSQSMLQSFEKLAEKTSKGLKPNESTSFESQNIAVVTSNPSSDLDLEVSSFDSTENSGEIRIQQSQTTTTGNVSDPSLQEAFLGSVKVPREVLQESVGCQDGFYSYLIKNAGFLFQPELSNFELKGNVLGASCGSQKIENLRRPVVLKFPRQPVVAVISEDEKEEEIPLNQCGYWDTLTGSWSTRGVSTSLTNDQSIVECSTDHLTNFAMLLDVSQTGSNPLALQIITWIGCGISLAGLLLTIVSFAIFRKVRRKLVPKLLICLSTSLAMTLIIFLAAAEKTEPRYLCQTTAGLIQYFLLSMFCWSSVEAFHLYYSFVKIFATGSDSRFFRKALLFAYGSPAVIVAVTASLRPENYGNDKFCVVNGLPFFLSMLLPICLILSANMVVLVLVVRAITKSGTMAANKNKQDGNEAMKKAKIAFACSVLLGLTYIFGVLAVGALTSFFQWLFCIFNSLQGFFIFFFYTFNNQELKTEWMDFLNIQKKQNIGSSTGAPTIPMRSKISTATLDGR</sequence>
<dbReference type="PANTHER" id="PTHR47767:SF1">
    <property type="entry name" value="ADHESION G PROTEIN-COUPLED RECEPTOR G7"/>
    <property type="match status" value="1"/>
</dbReference>
<dbReference type="InterPro" id="IPR000203">
    <property type="entry name" value="GPS"/>
</dbReference>
<feature type="transmembrane region" description="Helical" evidence="7">
    <location>
        <begin position="473"/>
        <end position="492"/>
    </location>
</feature>
<reference evidence="10" key="1">
    <citation type="submission" date="2021-01" db="UniProtKB">
        <authorList>
            <consortium name="EnsemblMetazoa"/>
        </authorList>
    </citation>
    <scope>IDENTIFICATION</scope>
</reference>
<evidence type="ECO:0000256" key="1">
    <source>
        <dbReference type="ARBA" id="ARBA00004141"/>
    </source>
</evidence>
<evidence type="ECO:0000256" key="4">
    <source>
        <dbReference type="ARBA" id="ARBA00023136"/>
    </source>
</evidence>
<name>A0A7M5VDY9_9CNID</name>
<evidence type="ECO:0000256" key="3">
    <source>
        <dbReference type="ARBA" id="ARBA00022989"/>
    </source>
</evidence>
<feature type="transmembrane region" description="Helical" evidence="7">
    <location>
        <begin position="542"/>
        <end position="562"/>
    </location>
</feature>
<keyword evidence="5" id="KW-1015">Disulfide bond</keyword>
<dbReference type="Proteomes" id="UP000594262">
    <property type="component" value="Unplaced"/>
</dbReference>
<accession>A0A7M5VDY9</accession>
<comment type="subcellular location">
    <subcellularLocation>
        <location evidence="1">Membrane</location>
        <topology evidence="1">Multi-pass membrane protein</topology>
    </subcellularLocation>
</comment>
<dbReference type="InterPro" id="IPR046338">
    <property type="entry name" value="GAIN_dom_sf"/>
</dbReference>
<feature type="domain" description="G-protein coupled receptors family 2 profile 2" evidence="9">
    <location>
        <begin position="437"/>
        <end position="681"/>
    </location>
</feature>
<keyword evidence="3 7" id="KW-1133">Transmembrane helix</keyword>
<feature type="transmembrane region" description="Helical" evidence="7">
    <location>
        <begin position="582"/>
        <end position="609"/>
    </location>
</feature>
<evidence type="ECO:0000259" key="9">
    <source>
        <dbReference type="PROSITE" id="PS50261"/>
    </source>
</evidence>
<feature type="transmembrane region" description="Helical" evidence="7">
    <location>
        <begin position="507"/>
        <end position="530"/>
    </location>
</feature>
<dbReference type="InterPro" id="IPR017981">
    <property type="entry name" value="GPCR_2-like_7TM"/>
</dbReference>
<dbReference type="PROSITE" id="PS50221">
    <property type="entry name" value="GAIN_B"/>
    <property type="match status" value="1"/>
</dbReference>
<keyword evidence="11" id="KW-1185">Reference proteome</keyword>
<feature type="transmembrane region" description="Helical" evidence="7">
    <location>
        <begin position="439"/>
        <end position="461"/>
    </location>
</feature>
<dbReference type="GO" id="GO:0007166">
    <property type="term" value="P:cell surface receptor signaling pathway"/>
    <property type="evidence" value="ECO:0007669"/>
    <property type="project" value="InterPro"/>
</dbReference>
<dbReference type="InterPro" id="IPR000832">
    <property type="entry name" value="GPCR_2_secretin-like"/>
</dbReference>
<evidence type="ECO:0000259" key="8">
    <source>
        <dbReference type="PROSITE" id="PS50221"/>
    </source>
</evidence>
<dbReference type="CDD" id="cd15040">
    <property type="entry name" value="7tmB2_Adhesion"/>
    <property type="match status" value="1"/>
</dbReference>